<keyword evidence="4" id="KW-0812">Transmembrane</keyword>
<dbReference type="AlphaFoldDB" id="A0A200QV93"/>
<keyword evidence="3" id="KW-0813">Transport</keyword>
<keyword evidence="8" id="KW-1133">Transmembrane helix</keyword>
<dbReference type="GO" id="GO:0005789">
    <property type="term" value="C:endoplasmic reticulum membrane"/>
    <property type="evidence" value="ECO:0007669"/>
    <property type="project" value="UniProtKB-SubCell"/>
</dbReference>
<dbReference type="OrthoDB" id="4506189at2759"/>
<evidence type="ECO:0000313" key="11">
    <source>
        <dbReference type="Proteomes" id="UP000195402"/>
    </source>
</evidence>
<comment type="similarity">
    <text evidence="2">Belongs to the USE1 family.</text>
</comment>
<keyword evidence="7" id="KW-0653">Protein transport</keyword>
<dbReference type="InParanoid" id="A0A200QV93"/>
<evidence type="ECO:0000256" key="1">
    <source>
        <dbReference type="ARBA" id="ARBA00004163"/>
    </source>
</evidence>
<keyword evidence="9" id="KW-0472">Membrane</keyword>
<evidence type="ECO:0000256" key="5">
    <source>
        <dbReference type="ARBA" id="ARBA00022824"/>
    </source>
</evidence>
<evidence type="ECO:0000256" key="9">
    <source>
        <dbReference type="ARBA" id="ARBA00023136"/>
    </source>
</evidence>
<accession>A0A200QV93</accession>
<dbReference type="GO" id="GO:0005484">
    <property type="term" value="F:SNAP receptor activity"/>
    <property type="evidence" value="ECO:0007669"/>
    <property type="project" value="TreeGrafter"/>
</dbReference>
<evidence type="ECO:0000256" key="4">
    <source>
        <dbReference type="ARBA" id="ARBA00022692"/>
    </source>
</evidence>
<evidence type="ECO:0000256" key="6">
    <source>
        <dbReference type="ARBA" id="ARBA00022892"/>
    </source>
</evidence>
<comment type="caution">
    <text evidence="10">The sequence shown here is derived from an EMBL/GenBank/DDBJ whole genome shotgun (WGS) entry which is preliminary data.</text>
</comment>
<evidence type="ECO:0000256" key="8">
    <source>
        <dbReference type="ARBA" id="ARBA00022989"/>
    </source>
</evidence>
<keyword evidence="6" id="KW-0931">ER-Golgi transport</keyword>
<dbReference type="PANTHER" id="PTHR13050">
    <property type="entry name" value="USE1-LIKE PROTEIN"/>
    <property type="match status" value="1"/>
</dbReference>
<dbReference type="Proteomes" id="UP000195402">
    <property type="component" value="Unassembled WGS sequence"/>
</dbReference>
<evidence type="ECO:0000256" key="7">
    <source>
        <dbReference type="ARBA" id="ARBA00022927"/>
    </source>
</evidence>
<keyword evidence="5" id="KW-0256">Endoplasmic reticulum</keyword>
<dbReference type="OMA" id="EDRTHEM"/>
<comment type="subcellular location">
    <subcellularLocation>
        <location evidence="1">Endoplasmic reticulum membrane</location>
        <topology evidence="1">Single-pass type IV membrane protein</topology>
    </subcellularLocation>
</comment>
<name>A0A200QV93_MACCD</name>
<dbReference type="EMBL" id="MVGT01001054">
    <property type="protein sequence ID" value="OVA14365.1"/>
    <property type="molecule type" value="Genomic_DNA"/>
</dbReference>
<protein>
    <submittedName>
        <fullName evidence="10">Vesicle transport protein</fullName>
    </submittedName>
</protein>
<dbReference type="InterPro" id="IPR019150">
    <property type="entry name" value="Vesicle_transport_protein_Use1"/>
</dbReference>
<sequence>MGFSKTEVNLRRLLATAPQQQNQAKLIHYVATLREQLEQLVAETTPDGLPRISKAKVNDYSEKIEALAAKLAGQPVRIHITQEIGVSETAFVCTEVGVTDSIFNGFQLYRSHTKVEDRSHEITENDPSAPIKLDAEAQAHIEKHRYSTLPKGQWSIAWQALVTQILEPWRYIPKLSRPHASLGC</sequence>
<dbReference type="GO" id="GO:0031201">
    <property type="term" value="C:SNARE complex"/>
    <property type="evidence" value="ECO:0007669"/>
    <property type="project" value="TreeGrafter"/>
</dbReference>
<dbReference type="GO" id="GO:0006890">
    <property type="term" value="P:retrograde vesicle-mediated transport, Golgi to endoplasmic reticulum"/>
    <property type="evidence" value="ECO:0007669"/>
    <property type="project" value="TreeGrafter"/>
</dbReference>
<dbReference type="Pfam" id="PF09753">
    <property type="entry name" value="Use1"/>
    <property type="match status" value="1"/>
</dbReference>
<evidence type="ECO:0000256" key="3">
    <source>
        <dbReference type="ARBA" id="ARBA00022448"/>
    </source>
</evidence>
<dbReference type="STRING" id="56857.A0A200QV93"/>
<organism evidence="10 11">
    <name type="scientific">Macleaya cordata</name>
    <name type="common">Five-seeded plume-poppy</name>
    <name type="synonym">Bocconia cordata</name>
    <dbReference type="NCBI Taxonomy" id="56857"/>
    <lineage>
        <taxon>Eukaryota</taxon>
        <taxon>Viridiplantae</taxon>
        <taxon>Streptophyta</taxon>
        <taxon>Embryophyta</taxon>
        <taxon>Tracheophyta</taxon>
        <taxon>Spermatophyta</taxon>
        <taxon>Magnoliopsida</taxon>
        <taxon>Ranunculales</taxon>
        <taxon>Papaveraceae</taxon>
        <taxon>Papaveroideae</taxon>
        <taxon>Macleaya</taxon>
    </lineage>
</organism>
<reference evidence="10 11" key="1">
    <citation type="journal article" date="2017" name="Mol. Plant">
        <title>The Genome of Medicinal Plant Macleaya cordata Provides New Insights into Benzylisoquinoline Alkaloids Metabolism.</title>
        <authorList>
            <person name="Liu X."/>
            <person name="Liu Y."/>
            <person name="Huang P."/>
            <person name="Ma Y."/>
            <person name="Qing Z."/>
            <person name="Tang Q."/>
            <person name="Cao H."/>
            <person name="Cheng P."/>
            <person name="Zheng Y."/>
            <person name="Yuan Z."/>
            <person name="Zhou Y."/>
            <person name="Liu J."/>
            <person name="Tang Z."/>
            <person name="Zhuo Y."/>
            <person name="Zhang Y."/>
            <person name="Yu L."/>
            <person name="Huang J."/>
            <person name="Yang P."/>
            <person name="Peng Q."/>
            <person name="Zhang J."/>
            <person name="Jiang W."/>
            <person name="Zhang Z."/>
            <person name="Lin K."/>
            <person name="Ro D.K."/>
            <person name="Chen X."/>
            <person name="Xiong X."/>
            <person name="Shang Y."/>
            <person name="Huang S."/>
            <person name="Zeng J."/>
        </authorList>
    </citation>
    <scope>NUCLEOTIDE SEQUENCE [LARGE SCALE GENOMIC DNA]</scope>
    <source>
        <strain evidence="11">cv. BLH2017</strain>
        <tissue evidence="10">Root</tissue>
    </source>
</reference>
<gene>
    <name evidence="10" type="ORF">BVC80_8317g5</name>
</gene>
<dbReference type="PANTHER" id="PTHR13050:SF7">
    <property type="entry name" value="VESICLE TRANSPORT PROTEIN USE1"/>
    <property type="match status" value="1"/>
</dbReference>
<dbReference type="GO" id="GO:0015031">
    <property type="term" value="P:protein transport"/>
    <property type="evidence" value="ECO:0007669"/>
    <property type="project" value="UniProtKB-KW"/>
</dbReference>
<keyword evidence="11" id="KW-1185">Reference proteome</keyword>
<dbReference type="FunCoup" id="A0A200QV93">
    <property type="interactions" value="2311"/>
</dbReference>
<evidence type="ECO:0000313" key="10">
    <source>
        <dbReference type="EMBL" id="OVA14365.1"/>
    </source>
</evidence>
<proteinExistence type="inferred from homology"/>
<evidence type="ECO:0000256" key="2">
    <source>
        <dbReference type="ARBA" id="ARBA00007891"/>
    </source>
</evidence>